<gene>
    <name evidence="1" type="ORF">FVE85_9763</name>
    <name evidence="2" type="ORF">FVE85_9766</name>
    <name evidence="3" type="ORF">FVE85_9769</name>
    <name evidence="4" type="ORF">FVE85_9772</name>
</gene>
<evidence type="ECO:0000313" key="1">
    <source>
        <dbReference type="EMBL" id="KAA8491716.1"/>
    </source>
</evidence>
<dbReference type="EMBL" id="VRMN01000012">
    <property type="protein sequence ID" value="KAA8491716.1"/>
    <property type="molecule type" value="Genomic_DNA"/>
</dbReference>
<reference evidence="5" key="1">
    <citation type="journal article" date="2019" name="Nat. Commun.">
        <title>Expansion of phycobilisome linker gene families in mesophilic red algae.</title>
        <authorList>
            <person name="Lee J."/>
            <person name="Kim D."/>
            <person name="Bhattacharya D."/>
            <person name="Yoon H.S."/>
        </authorList>
    </citation>
    <scope>NUCLEOTIDE SEQUENCE [LARGE SCALE GENOMIC DNA]</scope>
    <source>
        <strain evidence="5">CCMP 1328</strain>
    </source>
</reference>
<dbReference type="EMBL" id="VRMN01000012">
    <property type="protein sequence ID" value="KAA8491725.1"/>
    <property type="molecule type" value="Genomic_DNA"/>
</dbReference>
<protein>
    <submittedName>
        <fullName evidence="1">Uncharacterized protein</fullName>
    </submittedName>
</protein>
<evidence type="ECO:0000313" key="3">
    <source>
        <dbReference type="EMBL" id="KAA8491722.1"/>
    </source>
</evidence>
<evidence type="ECO:0000313" key="2">
    <source>
        <dbReference type="EMBL" id="KAA8491719.1"/>
    </source>
</evidence>
<evidence type="ECO:0000313" key="5">
    <source>
        <dbReference type="Proteomes" id="UP000324585"/>
    </source>
</evidence>
<reference evidence="1" key="2">
    <citation type="submission" date="2019-09" db="EMBL/GenBank/DDBJ databases">
        <title>Expansion of phycobilisome linker gene families in mesophilic red algae.</title>
        <authorList>
            <person name="Lee J."/>
        </authorList>
    </citation>
    <scope>NUCLEOTIDE SEQUENCE [LARGE SCALE GENOMIC DNA]</scope>
    <source>
        <strain evidence="1">CCMP 1328</strain>
        <tissue evidence="1">Unicellular</tissue>
    </source>
</reference>
<organism evidence="1 5">
    <name type="scientific">Porphyridium purpureum</name>
    <name type="common">Red alga</name>
    <name type="synonym">Porphyridium cruentum</name>
    <dbReference type="NCBI Taxonomy" id="35688"/>
    <lineage>
        <taxon>Eukaryota</taxon>
        <taxon>Rhodophyta</taxon>
        <taxon>Bangiophyceae</taxon>
        <taxon>Porphyridiales</taxon>
        <taxon>Porphyridiaceae</taxon>
        <taxon>Porphyridium</taxon>
    </lineage>
</organism>
<name>A0A5J4YJV8_PORPP</name>
<proteinExistence type="predicted"/>
<dbReference type="EMBL" id="VRMN01000012">
    <property type="protein sequence ID" value="KAA8491722.1"/>
    <property type="molecule type" value="Genomic_DNA"/>
</dbReference>
<dbReference type="EMBL" id="VRMN01000012">
    <property type="protein sequence ID" value="KAA8491719.1"/>
    <property type="molecule type" value="Genomic_DNA"/>
</dbReference>
<evidence type="ECO:0000313" key="4">
    <source>
        <dbReference type="EMBL" id="KAA8491725.1"/>
    </source>
</evidence>
<comment type="caution">
    <text evidence="1">The sequence shown here is derived from an EMBL/GenBank/DDBJ whole genome shotgun (WGS) entry which is preliminary data.</text>
</comment>
<keyword evidence="5" id="KW-1185">Reference proteome</keyword>
<dbReference type="AlphaFoldDB" id="A0A5J4YJV8"/>
<accession>A0A5J4YJV8</accession>
<dbReference type="Proteomes" id="UP000324585">
    <property type="component" value="Unassembled WGS sequence"/>
</dbReference>
<sequence length="148" mass="15713">MRRDDADRKAAAAYDEGEHYASRWTGCKTLSRGVKYANGGKAMLVASAAAGRQDVVFDVSPHGARAPAAEQEALHSAPARRCATCADSITVGSRGGPSGPVGLEVSQLEISNAQHRSAGARRQSALSWPNIFRLIHEKQRGQAMSVVK</sequence>